<evidence type="ECO:0000256" key="5">
    <source>
        <dbReference type="ARBA" id="ARBA00022605"/>
    </source>
</evidence>
<feature type="domain" description="GHMP kinase N-terminal" evidence="14">
    <location>
        <begin position="61"/>
        <end position="143"/>
    </location>
</feature>
<organism evidence="16 17">
    <name type="scientific">Bacillus salitolerans</name>
    <dbReference type="NCBI Taxonomy" id="1437434"/>
    <lineage>
        <taxon>Bacteria</taxon>
        <taxon>Bacillati</taxon>
        <taxon>Bacillota</taxon>
        <taxon>Bacilli</taxon>
        <taxon>Bacillales</taxon>
        <taxon>Bacillaceae</taxon>
        <taxon>Bacillus</taxon>
    </lineage>
</organism>
<feature type="domain" description="GHMP kinase C-terminal" evidence="15">
    <location>
        <begin position="204"/>
        <end position="266"/>
    </location>
</feature>
<keyword evidence="5 13" id="KW-0028">Amino-acid biosynthesis</keyword>
<evidence type="ECO:0000256" key="12">
    <source>
        <dbReference type="ARBA" id="ARBA00049954"/>
    </source>
</evidence>
<comment type="subcellular location">
    <subcellularLocation>
        <location evidence="13">Cytoplasm</location>
    </subcellularLocation>
</comment>
<reference evidence="17" key="1">
    <citation type="journal article" date="2019" name="Int. J. Syst. Evol. Microbiol.">
        <title>The Global Catalogue of Microorganisms (GCM) 10K type strain sequencing project: providing services to taxonomists for standard genome sequencing and annotation.</title>
        <authorList>
            <consortium name="The Broad Institute Genomics Platform"/>
            <consortium name="The Broad Institute Genome Sequencing Center for Infectious Disease"/>
            <person name="Wu L."/>
            <person name="Ma J."/>
        </authorList>
    </citation>
    <scope>NUCLEOTIDE SEQUENCE [LARGE SCALE GENOMIC DNA]</scope>
    <source>
        <strain evidence="17">CCUG 49339</strain>
    </source>
</reference>
<dbReference type="InterPro" id="IPR000870">
    <property type="entry name" value="Homoserine_kinase"/>
</dbReference>
<evidence type="ECO:0000256" key="11">
    <source>
        <dbReference type="ARBA" id="ARBA00049375"/>
    </source>
</evidence>
<dbReference type="EMBL" id="JBHUEM010000023">
    <property type="protein sequence ID" value="MFD1737760.1"/>
    <property type="molecule type" value="Genomic_DNA"/>
</dbReference>
<keyword evidence="13" id="KW-0963">Cytoplasm</keyword>
<dbReference type="InterPro" id="IPR036554">
    <property type="entry name" value="GHMP_kinase_C_sf"/>
</dbReference>
<dbReference type="PRINTS" id="PR00958">
    <property type="entry name" value="HOMSERKINASE"/>
</dbReference>
<comment type="similarity">
    <text evidence="2 13">Belongs to the GHMP kinase family. Homoserine kinase subfamily.</text>
</comment>
<dbReference type="Pfam" id="PF00288">
    <property type="entry name" value="GHMP_kinases_N"/>
    <property type="match status" value="1"/>
</dbReference>
<gene>
    <name evidence="13 16" type="primary">thrB</name>
    <name evidence="16" type="ORF">ACFSCX_14585</name>
</gene>
<dbReference type="InterPro" id="IPR006203">
    <property type="entry name" value="GHMP_knse_ATP-bd_CS"/>
</dbReference>
<dbReference type="GO" id="GO:0004413">
    <property type="term" value="F:homoserine kinase activity"/>
    <property type="evidence" value="ECO:0007669"/>
    <property type="project" value="UniProtKB-EC"/>
</dbReference>
<dbReference type="SUPFAM" id="SSF55060">
    <property type="entry name" value="GHMP Kinase, C-terminal domain"/>
    <property type="match status" value="1"/>
</dbReference>
<dbReference type="HAMAP" id="MF_00384">
    <property type="entry name" value="Homoser_kinase"/>
    <property type="match status" value="1"/>
</dbReference>
<dbReference type="Pfam" id="PF08544">
    <property type="entry name" value="GHMP_kinases_C"/>
    <property type="match status" value="1"/>
</dbReference>
<proteinExistence type="inferred from homology"/>
<evidence type="ECO:0000256" key="13">
    <source>
        <dbReference type="HAMAP-Rule" id="MF_00384"/>
    </source>
</evidence>
<keyword evidence="9 13" id="KW-0418">Kinase</keyword>
<evidence type="ECO:0000256" key="3">
    <source>
        <dbReference type="ARBA" id="ARBA00012078"/>
    </source>
</evidence>
<keyword evidence="6 13" id="KW-0808">Transferase</keyword>
<sequence>MYEDDSICITVPGSTANLGPGFDSIGLAVNKYLSLKVSRSKESSITTSSELLLEMERGEENLIYQVYSGICKDYGVTVEPLHIDVQSDIPLSRGLGSSGSAIIAGIELANTIGKLSLSNEQKLISALKWENHLDNIAASLYGGLVITTFVKGVPVVVKSDCSTVDIVAIIPSYSVSTKDARSVLPASLPFMDAIQGSAHSNVLVAALLKGDWDLAGKVMKKDLFHQGYRAPLVNKWETLEDYSSKNKNVYGMTLSGAGPTVLLFVQEGFGEGVVQELSYLHCKVELLQVETSGSRINILETCNGDRCSQS</sequence>
<dbReference type="InterPro" id="IPR020568">
    <property type="entry name" value="Ribosomal_Su5_D2-typ_SF"/>
</dbReference>
<dbReference type="PIRSF" id="PIRSF000676">
    <property type="entry name" value="Homoser_kin"/>
    <property type="match status" value="1"/>
</dbReference>
<evidence type="ECO:0000256" key="9">
    <source>
        <dbReference type="ARBA" id="ARBA00022777"/>
    </source>
</evidence>
<evidence type="ECO:0000256" key="1">
    <source>
        <dbReference type="ARBA" id="ARBA00005015"/>
    </source>
</evidence>
<comment type="caution">
    <text evidence="16">The sequence shown here is derived from an EMBL/GenBank/DDBJ whole genome shotgun (WGS) entry which is preliminary data.</text>
</comment>
<dbReference type="SUPFAM" id="SSF54211">
    <property type="entry name" value="Ribosomal protein S5 domain 2-like"/>
    <property type="match status" value="1"/>
</dbReference>
<dbReference type="EC" id="2.7.1.39" evidence="3 13"/>
<evidence type="ECO:0000256" key="10">
    <source>
        <dbReference type="ARBA" id="ARBA00022840"/>
    </source>
</evidence>
<protein>
    <recommendedName>
        <fullName evidence="4 13">Homoserine kinase</fullName>
        <shortName evidence="13">HK</shortName>
        <shortName evidence="13">HSK</shortName>
        <ecNumber evidence="3 13">2.7.1.39</ecNumber>
    </recommendedName>
</protein>
<dbReference type="Gene3D" id="3.30.230.10">
    <property type="match status" value="1"/>
</dbReference>
<dbReference type="InterPro" id="IPR014721">
    <property type="entry name" value="Ribsml_uS5_D2-typ_fold_subgr"/>
</dbReference>
<keyword evidence="17" id="KW-1185">Reference proteome</keyword>
<feature type="binding site" evidence="13">
    <location>
        <begin position="90"/>
        <end position="100"/>
    </location>
    <ligand>
        <name>ATP</name>
        <dbReference type="ChEBI" id="CHEBI:30616"/>
    </ligand>
</feature>
<keyword evidence="7 13" id="KW-0791">Threonine biosynthesis</keyword>
<dbReference type="NCBIfam" id="TIGR00191">
    <property type="entry name" value="thrB"/>
    <property type="match status" value="1"/>
</dbReference>
<dbReference type="PANTHER" id="PTHR20861:SF1">
    <property type="entry name" value="HOMOSERINE KINASE"/>
    <property type="match status" value="1"/>
</dbReference>
<evidence type="ECO:0000256" key="8">
    <source>
        <dbReference type="ARBA" id="ARBA00022741"/>
    </source>
</evidence>
<evidence type="ECO:0000313" key="17">
    <source>
        <dbReference type="Proteomes" id="UP001597214"/>
    </source>
</evidence>
<keyword evidence="10 13" id="KW-0067">ATP-binding</keyword>
<evidence type="ECO:0000256" key="2">
    <source>
        <dbReference type="ARBA" id="ARBA00007370"/>
    </source>
</evidence>
<comment type="pathway">
    <text evidence="1 13">Amino-acid biosynthesis; L-threonine biosynthesis; L-threonine from L-aspartate: step 4/5.</text>
</comment>
<evidence type="ECO:0000259" key="14">
    <source>
        <dbReference type="Pfam" id="PF00288"/>
    </source>
</evidence>
<dbReference type="PANTHER" id="PTHR20861">
    <property type="entry name" value="HOMOSERINE/4-DIPHOSPHOCYTIDYL-2-C-METHYL-D-ERYTHRITOL KINASE"/>
    <property type="match status" value="1"/>
</dbReference>
<dbReference type="InterPro" id="IPR013750">
    <property type="entry name" value="GHMP_kinase_C_dom"/>
</dbReference>
<evidence type="ECO:0000256" key="4">
    <source>
        <dbReference type="ARBA" id="ARBA00017858"/>
    </source>
</evidence>
<evidence type="ECO:0000256" key="6">
    <source>
        <dbReference type="ARBA" id="ARBA00022679"/>
    </source>
</evidence>
<name>A0ABW4LRK2_9BACI</name>
<dbReference type="Proteomes" id="UP001597214">
    <property type="component" value="Unassembled WGS sequence"/>
</dbReference>
<evidence type="ECO:0000313" key="16">
    <source>
        <dbReference type="EMBL" id="MFD1737760.1"/>
    </source>
</evidence>
<comment type="catalytic activity">
    <reaction evidence="11 13">
        <text>L-homoserine + ATP = O-phospho-L-homoserine + ADP + H(+)</text>
        <dbReference type="Rhea" id="RHEA:13985"/>
        <dbReference type="ChEBI" id="CHEBI:15378"/>
        <dbReference type="ChEBI" id="CHEBI:30616"/>
        <dbReference type="ChEBI" id="CHEBI:57476"/>
        <dbReference type="ChEBI" id="CHEBI:57590"/>
        <dbReference type="ChEBI" id="CHEBI:456216"/>
        <dbReference type="EC" id="2.7.1.39"/>
    </reaction>
</comment>
<dbReference type="Gene3D" id="3.30.70.890">
    <property type="entry name" value="GHMP kinase, C-terminal domain"/>
    <property type="match status" value="1"/>
</dbReference>
<comment type="function">
    <text evidence="12 13">Catalyzes the ATP-dependent phosphorylation of L-homoserine to L-homoserine phosphate.</text>
</comment>
<keyword evidence="8 13" id="KW-0547">Nucleotide-binding</keyword>
<accession>A0ABW4LRK2</accession>
<dbReference type="PROSITE" id="PS00627">
    <property type="entry name" value="GHMP_KINASES_ATP"/>
    <property type="match status" value="1"/>
</dbReference>
<evidence type="ECO:0000259" key="15">
    <source>
        <dbReference type="Pfam" id="PF08544"/>
    </source>
</evidence>
<dbReference type="InterPro" id="IPR006204">
    <property type="entry name" value="GHMP_kinase_N_dom"/>
</dbReference>
<dbReference type="RefSeq" id="WP_377928980.1">
    <property type="nucleotide sequence ID" value="NZ_JBHUEM010000023.1"/>
</dbReference>
<evidence type="ECO:0000256" key="7">
    <source>
        <dbReference type="ARBA" id="ARBA00022697"/>
    </source>
</evidence>